<dbReference type="AlphaFoldDB" id="A0AAE1HQ42"/>
<comment type="caution">
    <text evidence="7">The sequence shown here is derived from an EMBL/GenBank/DDBJ whole genome shotgun (WGS) entry which is preliminary data.</text>
</comment>
<evidence type="ECO:0000313" key="7">
    <source>
        <dbReference type="EMBL" id="KAK3925377.1"/>
    </source>
</evidence>
<keyword evidence="1 3" id="KW-0547">Nucleotide-binding</keyword>
<dbReference type="GO" id="GO:0004672">
    <property type="term" value="F:protein kinase activity"/>
    <property type="evidence" value="ECO:0007669"/>
    <property type="project" value="InterPro"/>
</dbReference>
<feature type="binding site" evidence="3">
    <location>
        <position position="227"/>
    </location>
    <ligand>
        <name>ATP</name>
        <dbReference type="ChEBI" id="CHEBI:30616"/>
    </ligand>
</feature>
<dbReference type="PROSITE" id="PS00108">
    <property type="entry name" value="PROTEIN_KINASE_ST"/>
    <property type="match status" value="1"/>
</dbReference>
<dbReference type="InterPro" id="IPR000719">
    <property type="entry name" value="Prot_kinase_dom"/>
</dbReference>
<proteinExistence type="predicted"/>
<accession>A0AAE1HQ42</accession>
<evidence type="ECO:0000259" key="5">
    <source>
        <dbReference type="PROSITE" id="PS50006"/>
    </source>
</evidence>
<evidence type="ECO:0000256" key="3">
    <source>
        <dbReference type="PROSITE-ProRule" id="PRU10141"/>
    </source>
</evidence>
<dbReference type="CDD" id="cd05117">
    <property type="entry name" value="STKc_CAMK"/>
    <property type="match status" value="1"/>
</dbReference>
<dbReference type="InterPro" id="IPR000253">
    <property type="entry name" value="FHA_dom"/>
</dbReference>
<dbReference type="PANTHER" id="PTHR24347">
    <property type="entry name" value="SERINE/THREONINE-PROTEIN KINASE"/>
    <property type="match status" value="1"/>
</dbReference>
<gene>
    <name evidence="7" type="ORF">KUF71_013584</name>
</gene>
<reference evidence="7" key="2">
    <citation type="journal article" date="2023" name="BMC Genomics">
        <title>Pest status, molecular evolution, and epigenetic factors derived from the genome assembly of Frankliniella fusca, a thysanopteran phytovirus vector.</title>
        <authorList>
            <person name="Catto M.A."/>
            <person name="Labadie P.E."/>
            <person name="Jacobson A.L."/>
            <person name="Kennedy G.G."/>
            <person name="Srinivasan R."/>
            <person name="Hunt B.G."/>
        </authorList>
    </citation>
    <scope>NUCLEOTIDE SEQUENCE</scope>
    <source>
        <strain evidence="7">PL_HMW_Pooled</strain>
    </source>
</reference>
<evidence type="ECO:0000259" key="6">
    <source>
        <dbReference type="PROSITE" id="PS50011"/>
    </source>
</evidence>
<feature type="domain" description="Protein kinase" evidence="6">
    <location>
        <begin position="194"/>
        <end position="462"/>
    </location>
</feature>
<dbReference type="SMART" id="SM00220">
    <property type="entry name" value="S_TKc"/>
    <property type="match status" value="1"/>
</dbReference>
<keyword evidence="7" id="KW-0418">Kinase</keyword>
<dbReference type="Gene3D" id="1.10.510.10">
    <property type="entry name" value="Transferase(Phosphotransferase) domain 1"/>
    <property type="match status" value="1"/>
</dbReference>
<organism evidence="7 8">
    <name type="scientific">Frankliniella fusca</name>
    <dbReference type="NCBI Taxonomy" id="407009"/>
    <lineage>
        <taxon>Eukaryota</taxon>
        <taxon>Metazoa</taxon>
        <taxon>Ecdysozoa</taxon>
        <taxon>Arthropoda</taxon>
        <taxon>Hexapoda</taxon>
        <taxon>Insecta</taxon>
        <taxon>Pterygota</taxon>
        <taxon>Neoptera</taxon>
        <taxon>Paraneoptera</taxon>
        <taxon>Thysanoptera</taxon>
        <taxon>Terebrantia</taxon>
        <taxon>Thripoidea</taxon>
        <taxon>Thripidae</taxon>
        <taxon>Frankliniella</taxon>
    </lineage>
</organism>
<keyword evidence="2 3" id="KW-0067">ATP-binding</keyword>
<protein>
    <submittedName>
        <fullName evidence="7">Ovarian-specific serine/threonine-protein kinase Lok</fullName>
    </submittedName>
</protein>
<keyword evidence="8" id="KW-1185">Reference proteome</keyword>
<dbReference type="PROSITE" id="PS50006">
    <property type="entry name" value="FHA_DOMAIN"/>
    <property type="match status" value="1"/>
</dbReference>
<dbReference type="Pfam" id="PF00069">
    <property type="entry name" value="Pkinase"/>
    <property type="match status" value="1"/>
</dbReference>
<name>A0AAE1HQ42_9NEOP</name>
<dbReference type="Proteomes" id="UP001219518">
    <property type="component" value="Unassembled WGS sequence"/>
</dbReference>
<dbReference type="InterPro" id="IPR008984">
    <property type="entry name" value="SMAD_FHA_dom_sf"/>
</dbReference>
<dbReference type="PROSITE" id="PS50011">
    <property type="entry name" value="PROTEIN_KINASE_DOM"/>
    <property type="match status" value="1"/>
</dbReference>
<dbReference type="SUPFAM" id="SSF56112">
    <property type="entry name" value="Protein kinase-like (PK-like)"/>
    <property type="match status" value="1"/>
</dbReference>
<feature type="domain" description="FHA" evidence="5">
    <location>
        <begin position="70"/>
        <end position="140"/>
    </location>
</feature>
<evidence type="ECO:0000256" key="1">
    <source>
        <dbReference type="ARBA" id="ARBA00022741"/>
    </source>
</evidence>
<dbReference type="Gene3D" id="2.60.200.20">
    <property type="match status" value="1"/>
</dbReference>
<dbReference type="InterPro" id="IPR008271">
    <property type="entry name" value="Ser/Thr_kinase_AS"/>
</dbReference>
<dbReference type="SUPFAM" id="SSF49879">
    <property type="entry name" value="SMAD/FHA domain"/>
    <property type="match status" value="1"/>
</dbReference>
<dbReference type="PROSITE" id="PS00107">
    <property type="entry name" value="PROTEIN_KINASE_ATP"/>
    <property type="match status" value="1"/>
</dbReference>
<dbReference type="Pfam" id="PF00498">
    <property type="entry name" value="FHA"/>
    <property type="match status" value="1"/>
</dbReference>
<dbReference type="GO" id="GO:0005524">
    <property type="term" value="F:ATP binding"/>
    <property type="evidence" value="ECO:0007669"/>
    <property type="project" value="UniProtKB-UniRule"/>
</dbReference>
<feature type="region of interest" description="Disordered" evidence="4">
    <location>
        <begin position="1"/>
        <end position="24"/>
    </location>
</feature>
<dbReference type="SMART" id="SM00240">
    <property type="entry name" value="FHA"/>
    <property type="match status" value="1"/>
</dbReference>
<dbReference type="InterPro" id="IPR017441">
    <property type="entry name" value="Protein_kinase_ATP_BS"/>
</dbReference>
<reference evidence="7" key="1">
    <citation type="submission" date="2021-07" db="EMBL/GenBank/DDBJ databases">
        <authorList>
            <person name="Catto M.A."/>
            <person name="Jacobson A."/>
            <person name="Kennedy G."/>
            <person name="Labadie P."/>
            <person name="Hunt B.G."/>
            <person name="Srinivasan R."/>
        </authorList>
    </citation>
    <scope>NUCLEOTIDE SEQUENCE</scope>
    <source>
        <strain evidence="7">PL_HMW_Pooled</strain>
        <tissue evidence="7">Head</tissue>
    </source>
</reference>
<keyword evidence="7" id="KW-0808">Transferase</keyword>
<sequence>MDFDSQENTEPVEHTCDSQDSGFLESQQTQSQLEYWGRLYPMRSSLQKIGKYHCFSTIHLTKNSMKIGMKRFSRKTDSNIDATADVVLSRDNLPLEIFNRCSKIHFEIQRKEVPVLGVTTTQVRIIDHSSNGTYINGHLLKSNSGGSLRCKVLKTNDVIGFPDGKSMPNYDAYIFIDSSLSVSSQIPYTVRKKYQVTVRLGAGTFGEVSLVFDRETGKACAMKTIVKDVFTNNNKLDKYQKKLKNELDILQRVKHPNVIQLVDVLDCKNQHFLILEFMEGNDLEHRLEKVRREEGRLEENLIKLYFYQILQGVQYLHRNGIIHRDLKPANILLASTEKETILKITDFGLSKVLSPATMMKTLCGTKMYLAPEVIRGAGFYEYTEQVDVWSMGVILYLCLSGDEPFYADSGSIEEVITEGVVAMDSPDWSMVSDDAKTVISNLLVKDPNERIKLNEIYHTSWLQDQEMIDRANELYSVLDSSIDSSSSTMIVDSTLSFSMDESSVSGFPSPPSKKLRTL</sequence>
<evidence type="ECO:0000256" key="2">
    <source>
        <dbReference type="ARBA" id="ARBA00022840"/>
    </source>
</evidence>
<dbReference type="FunFam" id="1.10.510.10:FF:000571">
    <property type="entry name" value="Maternal embryonic leucine zipper kinase"/>
    <property type="match status" value="1"/>
</dbReference>
<dbReference type="InterPro" id="IPR011009">
    <property type="entry name" value="Kinase-like_dom_sf"/>
</dbReference>
<evidence type="ECO:0000313" key="8">
    <source>
        <dbReference type="Proteomes" id="UP001219518"/>
    </source>
</evidence>
<dbReference type="EMBL" id="JAHWGI010001227">
    <property type="protein sequence ID" value="KAK3925377.1"/>
    <property type="molecule type" value="Genomic_DNA"/>
</dbReference>
<evidence type="ECO:0000256" key="4">
    <source>
        <dbReference type="SAM" id="MobiDB-lite"/>
    </source>
</evidence>